<sequence>MLLTCSWRLSVTSLRPAPTTSPMWTNHRSFEKDIYQESVSPKIKRVGPKARVKREIINTGFQTDRTSCGFWAVLTALGAIFDVDVTGSLALRKLTPSNLTFWLSELYSAYAGDECGLSKEVLCNFMGNINRDKEDEELMHWDDNLRNRSHYPEILALRLEGIAKSQPEKANIIQPQTAVQAEVTQVPLSATTPNAQAAVATVDHTSLKEFMATMKYLWDILKDPNANWILNYLN</sequence>
<evidence type="ECO:0000313" key="1">
    <source>
        <dbReference type="EMBL" id="KIJ41393.1"/>
    </source>
</evidence>
<proteinExistence type="predicted"/>
<organism evidence="1 2">
    <name type="scientific">Sphaerobolus stellatus (strain SS14)</name>
    <dbReference type="NCBI Taxonomy" id="990650"/>
    <lineage>
        <taxon>Eukaryota</taxon>
        <taxon>Fungi</taxon>
        <taxon>Dikarya</taxon>
        <taxon>Basidiomycota</taxon>
        <taxon>Agaricomycotina</taxon>
        <taxon>Agaricomycetes</taxon>
        <taxon>Phallomycetidae</taxon>
        <taxon>Geastrales</taxon>
        <taxon>Sphaerobolaceae</taxon>
        <taxon>Sphaerobolus</taxon>
    </lineage>
</organism>
<accession>A0A0C9UEJ1</accession>
<name>A0A0C9UEJ1_SPHS4</name>
<dbReference type="EMBL" id="KN837137">
    <property type="protein sequence ID" value="KIJ41393.1"/>
    <property type="molecule type" value="Genomic_DNA"/>
</dbReference>
<dbReference type="AlphaFoldDB" id="A0A0C9UEJ1"/>
<evidence type="ECO:0000313" key="2">
    <source>
        <dbReference type="Proteomes" id="UP000054279"/>
    </source>
</evidence>
<protein>
    <submittedName>
        <fullName evidence="1">Uncharacterized protein</fullName>
    </submittedName>
</protein>
<keyword evidence="2" id="KW-1185">Reference proteome</keyword>
<reference evidence="1 2" key="1">
    <citation type="submission" date="2014-06" db="EMBL/GenBank/DDBJ databases">
        <title>Evolutionary Origins and Diversification of the Mycorrhizal Mutualists.</title>
        <authorList>
            <consortium name="DOE Joint Genome Institute"/>
            <consortium name="Mycorrhizal Genomics Consortium"/>
            <person name="Kohler A."/>
            <person name="Kuo A."/>
            <person name="Nagy L.G."/>
            <person name="Floudas D."/>
            <person name="Copeland A."/>
            <person name="Barry K.W."/>
            <person name="Cichocki N."/>
            <person name="Veneault-Fourrey C."/>
            <person name="LaButti K."/>
            <person name="Lindquist E.A."/>
            <person name="Lipzen A."/>
            <person name="Lundell T."/>
            <person name="Morin E."/>
            <person name="Murat C."/>
            <person name="Riley R."/>
            <person name="Ohm R."/>
            <person name="Sun H."/>
            <person name="Tunlid A."/>
            <person name="Henrissat B."/>
            <person name="Grigoriev I.V."/>
            <person name="Hibbett D.S."/>
            <person name="Martin F."/>
        </authorList>
    </citation>
    <scope>NUCLEOTIDE SEQUENCE [LARGE SCALE GENOMIC DNA]</scope>
    <source>
        <strain evidence="1 2">SS14</strain>
    </source>
</reference>
<dbReference type="Proteomes" id="UP000054279">
    <property type="component" value="Unassembled WGS sequence"/>
</dbReference>
<gene>
    <name evidence="1" type="ORF">M422DRAFT_255584</name>
</gene>
<dbReference type="HOGENOM" id="CLU_103462_0_0_1"/>